<dbReference type="AlphaFoldDB" id="A0A931FE39"/>
<keyword evidence="3" id="KW-1185">Reference proteome</keyword>
<reference evidence="2" key="1">
    <citation type="submission" date="2020-11" db="EMBL/GenBank/DDBJ databases">
        <title>Isolation and identification of active actinomycetes.</title>
        <authorList>
            <person name="Yu B."/>
        </authorList>
    </citation>
    <scope>NUCLEOTIDE SEQUENCE</scope>
    <source>
        <strain evidence="2">NEAU-YB345</strain>
    </source>
</reference>
<evidence type="ECO:0008006" key="4">
    <source>
        <dbReference type="Google" id="ProtNLM"/>
    </source>
</evidence>
<dbReference type="Proteomes" id="UP000657385">
    <property type="component" value="Unassembled WGS sequence"/>
</dbReference>
<protein>
    <recommendedName>
        <fullName evidence="4">Leucine rich repeat (LRR) protein</fullName>
    </recommendedName>
</protein>
<feature type="compositionally biased region" description="Low complexity" evidence="1">
    <location>
        <begin position="481"/>
        <end position="493"/>
    </location>
</feature>
<feature type="region of interest" description="Disordered" evidence="1">
    <location>
        <begin position="481"/>
        <end position="505"/>
    </location>
</feature>
<dbReference type="InterPro" id="IPR011989">
    <property type="entry name" value="ARM-like"/>
</dbReference>
<accession>A0A931FE39</accession>
<evidence type="ECO:0000313" key="2">
    <source>
        <dbReference type="EMBL" id="MBF9070248.1"/>
    </source>
</evidence>
<dbReference type="EMBL" id="JADPRT010000007">
    <property type="protein sequence ID" value="MBF9070248.1"/>
    <property type="molecule type" value="Genomic_DNA"/>
</dbReference>
<comment type="caution">
    <text evidence="2">The sequence shown here is derived from an EMBL/GenBank/DDBJ whole genome shotgun (WGS) entry which is preliminary data.</text>
</comment>
<name>A0A931FE39_9ACTN</name>
<dbReference type="Gene3D" id="1.25.10.10">
    <property type="entry name" value="Leucine-rich Repeat Variant"/>
    <property type="match status" value="2"/>
</dbReference>
<sequence>MSITCHDVPVRPAHPLPELWLRGVAANPAAPTDVLLRLLDPAARDVWPVLCEQRALPADFVEAALVHHDRAVRRAVARNRHVPVAQRGRLVHDPDSLVRCALAAGPRPQLGDVEPLPDDVLVTFLTALNDDPNRLVTAQEIRDDLQFSGQIPQAFLRRLPEHQAPELRIHATRYWLWLTPEQREALLTDPDPEVRQAAHGNSRVLDPDAMAADLGEPNSHHRSLLLTSYAVAPAVAERCLAEGRDLWALAHNPYTPAQAVSRLAHSPDPKVRERVAARADLSSELLAELAGDPDSTVRSRAHLQGLPRTWPQRNAIDRIIGRSAERLGYLGEAIVEPDTSWFEACARSGHPLLRRVAATFHRLPEDHVARLSEDEDEGVRILLACNHPLAPPHLVLNAFLAAPPQRAYLRTLPRLPRTGLAHLLGHADPEVRALAAADQTLPEPPLALLADGDERVRREAAANPLLPHDLLEDLLDRAETAEGAAANPAQPAPRLHELLDRSGLP</sequence>
<proteinExistence type="predicted"/>
<feature type="compositionally biased region" description="Basic and acidic residues" evidence="1">
    <location>
        <begin position="494"/>
        <end position="505"/>
    </location>
</feature>
<evidence type="ECO:0000313" key="3">
    <source>
        <dbReference type="Proteomes" id="UP000657385"/>
    </source>
</evidence>
<organism evidence="2 3">
    <name type="scientific">Streptacidiphilus fuscans</name>
    <dbReference type="NCBI Taxonomy" id="2789292"/>
    <lineage>
        <taxon>Bacteria</taxon>
        <taxon>Bacillati</taxon>
        <taxon>Actinomycetota</taxon>
        <taxon>Actinomycetes</taxon>
        <taxon>Kitasatosporales</taxon>
        <taxon>Streptomycetaceae</taxon>
        <taxon>Streptacidiphilus</taxon>
    </lineage>
</organism>
<gene>
    <name evidence="2" type="ORF">I2501_19665</name>
</gene>
<evidence type="ECO:0000256" key="1">
    <source>
        <dbReference type="SAM" id="MobiDB-lite"/>
    </source>
</evidence>